<dbReference type="InterPro" id="IPR035892">
    <property type="entry name" value="C2_domain_sf"/>
</dbReference>
<dbReference type="SUPFAM" id="SSF57196">
    <property type="entry name" value="EGF/Laminin"/>
    <property type="match status" value="1"/>
</dbReference>
<dbReference type="SMART" id="SM00179">
    <property type="entry name" value="EGF_CA"/>
    <property type="match status" value="1"/>
</dbReference>
<evidence type="ECO:0000313" key="6">
    <source>
        <dbReference type="Proteomes" id="UP001157974"/>
    </source>
</evidence>
<keyword evidence="6" id="KW-1185">Reference proteome</keyword>
<dbReference type="AlphaFoldDB" id="A0AAV8USU6"/>
<reference evidence="5 6" key="1">
    <citation type="journal article" date="2023" name="Nat. Commun.">
        <title>Origin of minicircular mitochondrial genomes in red algae.</title>
        <authorList>
            <person name="Lee Y."/>
            <person name="Cho C.H."/>
            <person name="Lee Y.M."/>
            <person name="Park S.I."/>
            <person name="Yang J.H."/>
            <person name="West J.A."/>
            <person name="Bhattacharya D."/>
            <person name="Yoon H.S."/>
        </authorList>
    </citation>
    <scope>NUCLEOTIDE SEQUENCE [LARGE SCALE GENOMIC DNA]</scope>
    <source>
        <strain evidence="5 6">CCMP1338</strain>
        <tissue evidence="5">Whole cell</tissue>
    </source>
</reference>
<dbReference type="Pfam" id="PF00168">
    <property type="entry name" value="C2"/>
    <property type="match status" value="1"/>
</dbReference>
<dbReference type="EMBL" id="JAMWBK010000004">
    <property type="protein sequence ID" value="KAJ8905630.1"/>
    <property type="molecule type" value="Genomic_DNA"/>
</dbReference>
<feature type="chain" id="PRO_5043709515" description="EGF-like domain-containing protein" evidence="3">
    <location>
        <begin position="24"/>
        <end position="227"/>
    </location>
</feature>
<comment type="caution">
    <text evidence="5">The sequence shown here is derived from an EMBL/GenBank/DDBJ whole genome shotgun (WGS) entry which is preliminary data.</text>
</comment>
<accession>A0AAV8USU6</accession>
<evidence type="ECO:0000259" key="4">
    <source>
        <dbReference type="PROSITE" id="PS50026"/>
    </source>
</evidence>
<gene>
    <name evidence="5" type="ORF">NDN08_002136</name>
</gene>
<evidence type="ECO:0000256" key="3">
    <source>
        <dbReference type="SAM" id="SignalP"/>
    </source>
</evidence>
<dbReference type="PROSITE" id="PS01186">
    <property type="entry name" value="EGF_2"/>
    <property type="match status" value="1"/>
</dbReference>
<name>A0AAV8USU6_9RHOD</name>
<dbReference type="Pfam" id="PF00008">
    <property type="entry name" value="EGF"/>
    <property type="match status" value="1"/>
</dbReference>
<dbReference type="CDD" id="cd00030">
    <property type="entry name" value="C2"/>
    <property type="match status" value="1"/>
</dbReference>
<proteinExistence type="predicted"/>
<sequence length="227" mass="25167">MAKYTQVCVVGLVLAVLASSASAIRLGGSIDPPFNPGSGPGGSDPKPPVPMCSSDLCRNGSTCRDYSTGYKCSCKRGWSLKQCTRPYGKLRVSVREFIGVVPDKDDSAWGSVFNDSDFSDYFVEVEAKTYYGETVKSKTGVFENMLEGKDLKTTLDFGYDFYTEIRISLKDSDRYTRDELIGETVIELNDLARGPTELQTIRRYSVCTKDFPCSTARQNIEYTYTAL</sequence>
<dbReference type="CDD" id="cd00054">
    <property type="entry name" value="EGF_CA"/>
    <property type="match status" value="1"/>
</dbReference>
<dbReference type="InterPro" id="IPR000152">
    <property type="entry name" value="EGF-type_Asp/Asn_hydroxyl_site"/>
</dbReference>
<dbReference type="GO" id="GO:0005509">
    <property type="term" value="F:calcium ion binding"/>
    <property type="evidence" value="ECO:0007669"/>
    <property type="project" value="InterPro"/>
</dbReference>
<dbReference type="SMART" id="SM00181">
    <property type="entry name" value="EGF"/>
    <property type="match status" value="1"/>
</dbReference>
<feature type="disulfide bond" evidence="2">
    <location>
        <begin position="74"/>
        <end position="83"/>
    </location>
</feature>
<dbReference type="PROSITE" id="PS50026">
    <property type="entry name" value="EGF_3"/>
    <property type="match status" value="1"/>
</dbReference>
<feature type="signal peptide" evidence="3">
    <location>
        <begin position="1"/>
        <end position="23"/>
    </location>
</feature>
<dbReference type="InterPro" id="IPR001881">
    <property type="entry name" value="EGF-like_Ca-bd_dom"/>
</dbReference>
<dbReference type="SUPFAM" id="SSF49562">
    <property type="entry name" value="C2 domain (Calcium/lipid-binding domain, CaLB)"/>
    <property type="match status" value="1"/>
</dbReference>
<keyword evidence="3" id="KW-0732">Signal</keyword>
<dbReference type="InterPro" id="IPR000742">
    <property type="entry name" value="EGF"/>
</dbReference>
<dbReference type="PROSITE" id="PS00010">
    <property type="entry name" value="ASX_HYDROXYL"/>
    <property type="match status" value="1"/>
</dbReference>
<dbReference type="Gene3D" id="2.10.25.10">
    <property type="entry name" value="Laminin"/>
    <property type="match status" value="1"/>
</dbReference>
<dbReference type="Proteomes" id="UP001157974">
    <property type="component" value="Unassembled WGS sequence"/>
</dbReference>
<evidence type="ECO:0000313" key="5">
    <source>
        <dbReference type="EMBL" id="KAJ8905630.1"/>
    </source>
</evidence>
<evidence type="ECO:0000256" key="1">
    <source>
        <dbReference type="ARBA" id="ARBA00023157"/>
    </source>
</evidence>
<feature type="domain" description="EGF-like" evidence="4">
    <location>
        <begin position="48"/>
        <end position="84"/>
    </location>
</feature>
<keyword evidence="2" id="KW-0245">EGF-like domain</keyword>
<evidence type="ECO:0000256" key="2">
    <source>
        <dbReference type="PROSITE-ProRule" id="PRU00076"/>
    </source>
</evidence>
<dbReference type="InterPro" id="IPR000008">
    <property type="entry name" value="C2_dom"/>
</dbReference>
<comment type="caution">
    <text evidence="2">Lacks conserved residue(s) required for the propagation of feature annotation.</text>
</comment>
<protein>
    <recommendedName>
        <fullName evidence="4">EGF-like domain-containing protein</fullName>
    </recommendedName>
</protein>
<keyword evidence="1 2" id="KW-1015">Disulfide bond</keyword>
<organism evidence="5 6">
    <name type="scientific">Rhodosorus marinus</name>
    <dbReference type="NCBI Taxonomy" id="101924"/>
    <lineage>
        <taxon>Eukaryota</taxon>
        <taxon>Rhodophyta</taxon>
        <taxon>Stylonematophyceae</taxon>
        <taxon>Stylonematales</taxon>
        <taxon>Stylonemataceae</taxon>
        <taxon>Rhodosorus</taxon>
    </lineage>
</organism>
<dbReference type="Gene3D" id="2.60.40.150">
    <property type="entry name" value="C2 domain"/>
    <property type="match status" value="1"/>
</dbReference>